<dbReference type="RefSeq" id="WP_225398669.1">
    <property type="nucleotide sequence ID" value="NZ_JAYJJQ010000012.1"/>
</dbReference>
<gene>
    <name evidence="1" type="ORF">K5L39_13985</name>
</gene>
<sequence>MAMLEQNPPVRPYGRFGHQLIGSLVEYDPVGPFTGRQALGLPIGAQYLFGSFRSVDGNRYFAPVRHFHTDAALSLFVYSSDVGADFRYERDSAKAHRGIIDMGQRDDGRWGWWRPEPEPRAYFLTDGVTARWYERGLVDVTAEVREPMFQIAAPDSVSPLHYSSAALRVCEGSTIMGEEVGGYLFHEHGHLPFGRGWTGAAPFQDLEGTWVAFATEFADGNVHSGHLIVGRDNFSLAIIHRTDGPSYIASDIGVEYELDDDGYALRMRYEPVPGDVWEWSRVGGARLPKSPLPGGPCWVEGVLQQAGETRTWVHADAWMETYPDRLMNLERAKPFS</sequence>
<dbReference type="Proteomes" id="UP001299283">
    <property type="component" value="Unassembled WGS sequence"/>
</dbReference>
<comment type="caution">
    <text evidence="1">The sequence shown here is derived from an EMBL/GenBank/DDBJ whole genome shotgun (WGS) entry which is preliminary data.</text>
</comment>
<evidence type="ECO:0000313" key="2">
    <source>
        <dbReference type="Proteomes" id="UP001299283"/>
    </source>
</evidence>
<name>A0ABU5YYT2_9MYCO</name>
<dbReference type="EMBL" id="JAYJJQ010000012">
    <property type="protein sequence ID" value="MEB3070296.1"/>
    <property type="molecule type" value="Genomic_DNA"/>
</dbReference>
<protein>
    <submittedName>
        <fullName evidence="1">Uncharacterized protein</fullName>
    </submittedName>
</protein>
<reference evidence="1 2" key="1">
    <citation type="submission" date="2023-12" db="EMBL/GenBank/DDBJ databases">
        <title>Description of new species of Mycobacterium terrae complex isolated from sewage at the Sao Paulo Zoological Park Foundation in Brazil.</title>
        <authorList>
            <person name="Romagnoli C.L."/>
            <person name="Conceicao E.C."/>
            <person name="Machado E."/>
            <person name="Barreto L.B.P.F."/>
            <person name="Sharma A."/>
            <person name="Silva N.M."/>
            <person name="Marques L.E."/>
            <person name="Juliana M.A."/>
            <person name="Lourenco M.C.S."/>
            <person name="Digiampietri L.A."/>
            <person name="Suffys P.N."/>
            <person name="Viana-Niero C."/>
        </authorList>
    </citation>
    <scope>NUCLEOTIDE SEQUENCE [LARGE SCALE GENOMIC DNA]</scope>
    <source>
        <strain evidence="1 2">MYC017</strain>
    </source>
</reference>
<proteinExistence type="predicted"/>
<keyword evidence="2" id="KW-1185">Reference proteome</keyword>
<evidence type="ECO:0000313" key="1">
    <source>
        <dbReference type="EMBL" id="MEB3070296.1"/>
    </source>
</evidence>
<accession>A0ABU5YYT2</accession>
<organism evidence="1 2">
    <name type="scientific">[Mycobacterium] vasticus</name>
    <dbReference type="NCBI Taxonomy" id="2875777"/>
    <lineage>
        <taxon>Bacteria</taxon>
        <taxon>Bacillati</taxon>
        <taxon>Actinomycetota</taxon>
        <taxon>Actinomycetes</taxon>
        <taxon>Mycobacteriales</taxon>
        <taxon>Mycobacteriaceae</taxon>
        <taxon>Mycolicibacter</taxon>
    </lineage>
</organism>